<organism evidence="2 3">
    <name type="scientific">Peredibacter starrii</name>
    <dbReference type="NCBI Taxonomy" id="28202"/>
    <lineage>
        <taxon>Bacteria</taxon>
        <taxon>Pseudomonadati</taxon>
        <taxon>Bdellovibrionota</taxon>
        <taxon>Bacteriovoracia</taxon>
        <taxon>Bacteriovoracales</taxon>
        <taxon>Bacteriovoracaceae</taxon>
        <taxon>Peredibacter</taxon>
    </lineage>
</organism>
<evidence type="ECO:0000259" key="1">
    <source>
        <dbReference type="Pfam" id="PF00425"/>
    </source>
</evidence>
<evidence type="ECO:0000313" key="3">
    <source>
        <dbReference type="Proteomes" id="UP001324634"/>
    </source>
</evidence>
<dbReference type="RefSeq" id="WP_321391087.1">
    <property type="nucleotide sequence ID" value="NZ_CP139487.1"/>
</dbReference>
<evidence type="ECO:0000313" key="2">
    <source>
        <dbReference type="EMBL" id="WPU63758.1"/>
    </source>
</evidence>
<dbReference type="PANTHER" id="PTHR42839:SF2">
    <property type="entry name" value="ISOCHORISMATE SYNTHASE ENTC"/>
    <property type="match status" value="1"/>
</dbReference>
<reference evidence="2 3" key="1">
    <citation type="submission" date="2023-11" db="EMBL/GenBank/DDBJ databases">
        <title>Peredibacter starrii A3.12.</title>
        <authorList>
            <person name="Mitchell R.J."/>
        </authorList>
    </citation>
    <scope>NUCLEOTIDE SEQUENCE [LARGE SCALE GENOMIC DNA]</scope>
    <source>
        <strain evidence="2 3">A3.12</strain>
    </source>
</reference>
<dbReference type="Pfam" id="PF00425">
    <property type="entry name" value="Chorismate_bind"/>
    <property type="match status" value="1"/>
</dbReference>
<keyword evidence="3" id="KW-1185">Reference proteome</keyword>
<dbReference type="EMBL" id="CP139487">
    <property type="protein sequence ID" value="WPU63758.1"/>
    <property type="molecule type" value="Genomic_DNA"/>
</dbReference>
<dbReference type="InterPro" id="IPR015890">
    <property type="entry name" value="Chorismate_C"/>
</dbReference>
<name>A0AAX4HKQ5_9BACT</name>
<dbReference type="PANTHER" id="PTHR42839">
    <property type="entry name" value="ISOCHORISMATE SYNTHASE ENTC"/>
    <property type="match status" value="1"/>
</dbReference>
<dbReference type="InterPro" id="IPR005801">
    <property type="entry name" value="ADC_synthase"/>
</dbReference>
<dbReference type="SUPFAM" id="SSF56322">
    <property type="entry name" value="ADC synthase"/>
    <property type="match status" value="1"/>
</dbReference>
<dbReference type="Proteomes" id="UP001324634">
    <property type="component" value="Chromosome"/>
</dbReference>
<dbReference type="KEGG" id="psti:SOO65_13775"/>
<protein>
    <submittedName>
        <fullName evidence="2">Chorismate-binding protein</fullName>
    </submittedName>
</protein>
<proteinExistence type="predicted"/>
<sequence>MSESPSALSQWLDRDFFETGAFLCSHDGKSITFAKGGSSLLVDRFFPTANPVFYLKDFYQESYLAYNPISVKEFSLDEIKAEFKYEKTDHSPISNDDDIYEKDFELLKSAFKFNLKKVVLVSRENYENFEGEKTIRNLIHKAFSFGVGTPYGYWNQHYGVIGSTPELLYQVKNDVLTTFALAGTAKIGLEEELLKSSKDRIEHNLVIQDIQEKLAGFTSDLKIDDTKIHPYKSIVHLKTDMVARANDDIDFTALTNTMSPTAALGGYPKTSSLQFLKNSNYGAKYPHRYFGSAFGLIKKDVKEFVVSIRNVQWEGKHLFIESGGGVVPDSVLLKEMDEIHLKRNTIRKHYL</sequence>
<dbReference type="Gene3D" id="3.60.120.10">
    <property type="entry name" value="Anthranilate synthase"/>
    <property type="match status" value="1"/>
</dbReference>
<feature type="domain" description="Chorismate-utilising enzyme C-terminal" evidence="1">
    <location>
        <begin position="114"/>
        <end position="342"/>
    </location>
</feature>
<gene>
    <name evidence="2" type="ORF">SOO65_13775</name>
</gene>
<dbReference type="AlphaFoldDB" id="A0AAX4HKQ5"/>
<accession>A0AAX4HKQ5</accession>